<protein>
    <submittedName>
        <fullName evidence="1">822_t:CDS:1</fullName>
    </submittedName>
</protein>
<sequence>DDPNSDYNSYFYIDVDLNNEVIGEMVDSSSEVIEVIDELGNSSNNFYTVAGPSSEVIGELNSSSNSFYVDTRHSGEVIDKLVGVIFEDQ</sequence>
<reference evidence="1" key="1">
    <citation type="submission" date="2021-06" db="EMBL/GenBank/DDBJ databases">
        <authorList>
            <person name="Kallberg Y."/>
            <person name="Tangrot J."/>
            <person name="Rosling A."/>
        </authorList>
    </citation>
    <scope>NUCLEOTIDE SEQUENCE</scope>
    <source>
        <strain evidence="1">MA453B</strain>
    </source>
</reference>
<dbReference type="OrthoDB" id="10464390at2759"/>
<feature type="non-terminal residue" evidence="1">
    <location>
        <position position="1"/>
    </location>
</feature>
<dbReference type="AlphaFoldDB" id="A0A9N9AU35"/>
<gene>
    <name evidence="1" type="ORF">DERYTH_LOCUS4912</name>
</gene>
<proteinExistence type="predicted"/>
<comment type="caution">
    <text evidence="1">The sequence shown here is derived from an EMBL/GenBank/DDBJ whole genome shotgun (WGS) entry which is preliminary data.</text>
</comment>
<name>A0A9N9AU35_9GLOM</name>
<evidence type="ECO:0000313" key="1">
    <source>
        <dbReference type="EMBL" id="CAG8543337.1"/>
    </source>
</evidence>
<dbReference type="Proteomes" id="UP000789405">
    <property type="component" value="Unassembled WGS sequence"/>
</dbReference>
<keyword evidence="2" id="KW-1185">Reference proteome</keyword>
<accession>A0A9N9AU35</accession>
<organism evidence="1 2">
    <name type="scientific">Dentiscutata erythropus</name>
    <dbReference type="NCBI Taxonomy" id="1348616"/>
    <lineage>
        <taxon>Eukaryota</taxon>
        <taxon>Fungi</taxon>
        <taxon>Fungi incertae sedis</taxon>
        <taxon>Mucoromycota</taxon>
        <taxon>Glomeromycotina</taxon>
        <taxon>Glomeromycetes</taxon>
        <taxon>Diversisporales</taxon>
        <taxon>Gigasporaceae</taxon>
        <taxon>Dentiscutata</taxon>
    </lineage>
</organism>
<evidence type="ECO:0000313" key="2">
    <source>
        <dbReference type="Proteomes" id="UP000789405"/>
    </source>
</evidence>
<dbReference type="EMBL" id="CAJVPY010001962">
    <property type="protein sequence ID" value="CAG8543337.1"/>
    <property type="molecule type" value="Genomic_DNA"/>
</dbReference>